<dbReference type="PANTHER" id="PTHR23086">
    <property type="entry name" value="PHOSPHATIDYLINOSITOL-4-PHOSPHATE 5-KINASE"/>
    <property type="match status" value="1"/>
</dbReference>
<evidence type="ECO:0000256" key="1">
    <source>
        <dbReference type="ARBA" id="ARBA00012172"/>
    </source>
</evidence>
<keyword evidence="2" id="KW-0808">Transferase</keyword>
<feature type="region of interest" description="Disordered" evidence="3">
    <location>
        <begin position="44"/>
        <end position="66"/>
    </location>
</feature>
<dbReference type="GO" id="GO:0046854">
    <property type="term" value="P:phosphatidylinositol phosphate biosynthetic process"/>
    <property type="evidence" value="ECO:0007669"/>
    <property type="project" value="TreeGrafter"/>
</dbReference>
<dbReference type="PROSITE" id="PS51455">
    <property type="entry name" value="PIPK"/>
    <property type="match status" value="1"/>
</dbReference>
<dbReference type="Gene3D" id="3.30.810.10">
    <property type="entry name" value="2-Layer Sandwich"/>
    <property type="match status" value="1"/>
</dbReference>
<keyword evidence="2" id="KW-0547">Nucleotide-binding</keyword>
<dbReference type="InterPro" id="IPR027483">
    <property type="entry name" value="PInositol-4-P-4/5-kinase_C_sf"/>
</dbReference>
<dbReference type="InterPro" id="IPR002498">
    <property type="entry name" value="PInositol-4-P-4/5-kinase_core"/>
</dbReference>
<evidence type="ECO:0000256" key="3">
    <source>
        <dbReference type="SAM" id="MobiDB-lite"/>
    </source>
</evidence>
<sequence>MRSVSGRGSSSSGRSNGSGGSLVHFWGSDGDVKCDLGDDWRRRSVREGRGLPPPSPAPAPHLANTAPLRVLKRQGATISKGHKNYELMLNLQLGIRHAVGRQGQAILDLKSSAFDPKEKVWTKFPPDNIPLHTIRVISNGRITAQSCRTLRKLFKVDPADYMLSLCGDDALRELSSPGKSGSFFYLTNDDRYMIKTMKKAEVKMLLKMLPAYYKHVRAFEDTLVTKFFGLHCVKSGVQQKKVRFVIMGNSFCSDHTIHRRFDLKGSSLGRITDKPPAEIDEYTTLKDLDLNFIFRLQKQWYQEFQRQVDKDCEFLEQEKIMDYSLLVGVHFRGKEDISASAGWLKTRIMTWLCAFIEGAVDVDGEKLATPRLSRWDRDHFRSDPNRWSKIKLGANMLSRAELTTRKNDGDIFGEPTGEYCDVILYFGIIDILQDYDIGKRLEHAYKSFQYDSTSISAVDPKQYSRRFKDFIYKAFQEDKVSS</sequence>
<keyword evidence="2" id="KW-0067">ATP-binding</keyword>
<feature type="compositionally biased region" description="Low complexity" evidence="3">
    <location>
        <begin position="1"/>
        <end position="15"/>
    </location>
</feature>
<reference evidence="6" key="1">
    <citation type="journal article" date="2019" name="Nat. Commun.">
        <title>The genome of broomcorn millet.</title>
        <authorList>
            <person name="Zou C."/>
            <person name="Miki D."/>
            <person name="Li D."/>
            <person name="Tang Q."/>
            <person name="Xiao L."/>
            <person name="Rajput S."/>
            <person name="Deng P."/>
            <person name="Jia W."/>
            <person name="Huang R."/>
            <person name="Zhang M."/>
            <person name="Sun Y."/>
            <person name="Hu J."/>
            <person name="Fu X."/>
            <person name="Schnable P.S."/>
            <person name="Li F."/>
            <person name="Zhang H."/>
            <person name="Feng B."/>
            <person name="Zhu X."/>
            <person name="Liu R."/>
            <person name="Schnable J.C."/>
            <person name="Zhu J.-K."/>
            <person name="Zhang H."/>
        </authorList>
    </citation>
    <scope>NUCLEOTIDE SEQUENCE [LARGE SCALE GENOMIC DNA]</scope>
</reference>
<feature type="region of interest" description="Disordered" evidence="3">
    <location>
        <begin position="1"/>
        <end position="20"/>
    </location>
</feature>
<dbReference type="Proteomes" id="UP000275267">
    <property type="component" value="Unassembled WGS sequence"/>
</dbReference>
<dbReference type="OrthoDB" id="70770at2759"/>
<dbReference type="PANTHER" id="PTHR23086:SF90">
    <property type="entry name" value="PHOSPHATIDYLINOSITOL 4-PHOSPHATE 5-KINASE"/>
    <property type="match status" value="1"/>
</dbReference>
<dbReference type="GO" id="GO:0016308">
    <property type="term" value="F:1-phosphatidylinositol-4-phosphate 5-kinase activity"/>
    <property type="evidence" value="ECO:0007669"/>
    <property type="project" value="UniProtKB-EC"/>
</dbReference>
<gene>
    <name evidence="5" type="ORF">C2845_PM01G15530</name>
</gene>
<organism evidence="5 6">
    <name type="scientific">Panicum miliaceum</name>
    <name type="common">Proso millet</name>
    <name type="synonym">Broomcorn millet</name>
    <dbReference type="NCBI Taxonomy" id="4540"/>
    <lineage>
        <taxon>Eukaryota</taxon>
        <taxon>Viridiplantae</taxon>
        <taxon>Streptophyta</taxon>
        <taxon>Embryophyta</taxon>
        <taxon>Tracheophyta</taxon>
        <taxon>Spermatophyta</taxon>
        <taxon>Magnoliopsida</taxon>
        <taxon>Liliopsida</taxon>
        <taxon>Poales</taxon>
        <taxon>Poaceae</taxon>
        <taxon>PACMAD clade</taxon>
        <taxon>Panicoideae</taxon>
        <taxon>Panicodae</taxon>
        <taxon>Paniceae</taxon>
        <taxon>Panicinae</taxon>
        <taxon>Panicum</taxon>
        <taxon>Panicum sect. Panicum</taxon>
    </lineage>
</organism>
<dbReference type="SMART" id="SM00330">
    <property type="entry name" value="PIPKc"/>
    <property type="match status" value="1"/>
</dbReference>
<dbReference type="Pfam" id="PF01504">
    <property type="entry name" value="PIP5K"/>
    <property type="match status" value="1"/>
</dbReference>
<protein>
    <recommendedName>
        <fullName evidence="1">1-phosphatidylinositol-4-phosphate 5-kinase</fullName>
        <ecNumber evidence="1">2.7.1.68</ecNumber>
    </recommendedName>
</protein>
<dbReference type="GO" id="GO:0005524">
    <property type="term" value="F:ATP binding"/>
    <property type="evidence" value="ECO:0007669"/>
    <property type="project" value="UniProtKB-UniRule"/>
</dbReference>
<dbReference type="EMBL" id="PQIB02000001">
    <property type="protein sequence ID" value="RLN41641.1"/>
    <property type="molecule type" value="Genomic_DNA"/>
</dbReference>
<name>A0A3L6TQ96_PANMI</name>
<dbReference type="AlphaFoldDB" id="A0A3L6TQ96"/>
<evidence type="ECO:0000313" key="5">
    <source>
        <dbReference type="EMBL" id="RLN41641.1"/>
    </source>
</evidence>
<proteinExistence type="predicted"/>
<keyword evidence="2" id="KW-0418">Kinase</keyword>
<dbReference type="Gene3D" id="3.30.800.10">
    <property type="entry name" value="Phosphatidylinositol Phosphate Kinase II Beta"/>
    <property type="match status" value="1"/>
</dbReference>
<accession>A0A3L6TQ96</accession>
<dbReference type="InterPro" id="IPR027484">
    <property type="entry name" value="PInositol-4-P-5-kinase_N"/>
</dbReference>
<keyword evidence="6" id="KW-1185">Reference proteome</keyword>
<dbReference type="STRING" id="4540.A0A3L6TQ96"/>
<dbReference type="EC" id="2.7.1.68" evidence="1"/>
<dbReference type="GO" id="GO:0005886">
    <property type="term" value="C:plasma membrane"/>
    <property type="evidence" value="ECO:0007669"/>
    <property type="project" value="TreeGrafter"/>
</dbReference>
<comment type="caution">
    <text evidence="5">The sequence shown here is derived from an EMBL/GenBank/DDBJ whole genome shotgun (WGS) entry which is preliminary data.</text>
</comment>
<evidence type="ECO:0000313" key="6">
    <source>
        <dbReference type="Proteomes" id="UP000275267"/>
    </source>
</evidence>
<dbReference type="InterPro" id="IPR023610">
    <property type="entry name" value="PInositol-4/5-P-5/4-kinase"/>
</dbReference>
<evidence type="ECO:0000259" key="4">
    <source>
        <dbReference type="PROSITE" id="PS51455"/>
    </source>
</evidence>
<dbReference type="CDD" id="cd17302">
    <property type="entry name" value="PIPKc_AtPIP5K_like"/>
    <property type="match status" value="1"/>
</dbReference>
<evidence type="ECO:0000256" key="2">
    <source>
        <dbReference type="PROSITE-ProRule" id="PRU00781"/>
    </source>
</evidence>
<dbReference type="SUPFAM" id="SSF56104">
    <property type="entry name" value="SAICAR synthase-like"/>
    <property type="match status" value="1"/>
</dbReference>
<feature type="domain" description="PIPK" evidence="4">
    <location>
        <begin position="79"/>
        <end position="475"/>
    </location>
</feature>